<accession>A0A6B3NFU5</accession>
<dbReference type="SUPFAM" id="SSF52266">
    <property type="entry name" value="SGNH hydrolase"/>
    <property type="match status" value="1"/>
</dbReference>
<dbReference type="InterPro" id="IPR051532">
    <property type="entry name" value="Ester_Hydrolysis_Enzymes"/>
</dbReference>
<dbReference type="InterPro" id="IPR001343">
    <property type="entry name" value="Hemolysn_Ca-bd"/>
</dbReference>
<dbReference type="CDD" id="cd01833">
    <property type="entry name" value="XynB_like"/>
    <property type="match status" value="1"/>
</dbReference>
<dbReference type="GO" id="GO:0004622">
    <property type="term" value="F:phosphatidylcholine lysophospholipase activity"/>
    <property type="evidence" value="ECO:0007669"/>
    <property type="project" value="TreeGrafter"/>
</dbReference>
<dbReference type="InterPro" id="IPR011049">
    <property type="entry name" value="Serralysin-like_metalloprot_C"/>
</dbReference>
<dbReference type="SUPFAM" id="SSF51120">
    <property type="entry name" value="beta-Roll"/>
    <property type="match status" value="2"/>
</dbReference>
<protein>
    <recommendedName>
        <fullName evidence="1">SGNH hydrolase-type esterase domain-containing protein</fullName>
    </recommendedName>
</protein>
<feature type="domain" description="SGNH hydrolase-type esterase" evidence="1">
    <location>
        <begin position="230"/>
        <end position="407"/>
    </location>
</feature>
<dbReference type="Gene3D" id="2.150.10.10">
    <property type="entry name" value="Serralysin-like metalloprotease, C-terminal"/>
    <property type="match status" value="2"/>
</dbReference>
<reference evidence="2" key="1">
    <citation type="submission" date="2019-11" db="EMBL/GenBank/DDBJ databases">
        <title>Genomic insights into an expanded diversity of filamentous marine cyanobacteria reveals the extraordinary biosynthetic potential of Moorea and Okeania.</title>
        <authorList>
            <person name="Ferreira Leao T."/>
            <person name="Wang M."/>
            <person name="Moss N."/>
            <person name="Da Silva R."/>
            <person name="Sanders J."/>
            <person name="Nurk S."/>
            <person name="Gurevich A."/>
            <person name="Humphrey G."/>
            <person name="Reher R."/>
            <person name="Zhu Q."/>
            <person name="Belda-Ferre P."/>
            <person name="Glukhov E."/>
            <person name="Rex R."/>
            <person name="Dorrestein P.C."/>
            <person name="Knight R."/>
            <person name="Pevzner P."/>
            <person name="Gerwick W.H."/>
            <person name="Gerwick L."/>
        </authorList>
    </citation>
    <scope>NUCLEOTIDE SEQUENCE</scope>
    <source>
        <strain evidence="2">SIO1C4</strain>
    </source>
</reference>
<name>A0A6B3NFU5_9CYAN</name>
<dbReference type="CDD" id="cd02795">
    <property type="entry name" value="CBM6-CBM35-CBM36_like"/>
    <property type="match status" value="1"/>
</dbReference>
<proteinExistence type="predicted"/>
<dbReference type="PRINTS" id="PR00313">
    <property type="entry name" value="CABNDNGRPT"/>
</dbReference>
<dbReference type="Gene3D" id="3.40.50.1110">
    <property type="entry name" value="SGNH hydrolase"/>
    <property type="match status" value="1"/>
</dbReference>
<dbReference type="InterPro" id="IPR013830">
    <property type="entry name" value="SGNH_hydro"/>
</dbReference>
<dbReference type="Gene3D" id="2.60.120.260">
    <property type="entry name" value="Galactose-binding domain-like"/>
    <property type="match status" value="1"/>
</dbReference>
<dbReference type="PANTHER" id="PTHR30383">
    <property type="entry name" value="THIOESTERASE 1/PROTEASE 1/LYSOPHOSPHOLIPASE L1"/>
    <property type="match status" value="1"/>
</dbReference>
<comment type="caution">
    <text evidence="2">The sequence shown here is derived from an EMBL/GenBank/DDBJ whole genome shotgun (WGS) entry which is preliminary data.</text>
</comment>
<evidence type="ECO:0000259" key="1">
    <source>
        <dbReference type="Pfam" id="PF13472"/>
    </source>
</evidence>
<organism evidence="2">
    <name type="scientific">Symploca sp. SIO1C4</name>
    <dbReference type="NCBI Taxonomy" id="2607765"/>
    <lineage>
        <taxon>Bacteria</taxon>
        <taxon>Bacillati</taxon>
        <taxon>Cyanobacteriota</taxon>
        <taxon>Cyanophyceae</taxon>
        <taxon>Coleofasciculales</taxon>
        <taxon>Coleofasciculaceae</taxon>
        <taxon>Symploca</taxon>
    </lineage>
</organism>
<dbReference type="GO" id="GO:0005509">
    <property type="term" value="F:calcium ion binding"/>
    <property type="evidence" value="ECO:0007669"/>
    <property type="project" value="InterPro"/>
</dbReference>
<evidence type="ECO:0000313" key="2">
    <source>
        <dbReference type="EMBL" id="NER29462.1"/>
    </source>
</evidence>
<dbReference type="Pfam" id="PF00353">
    <property type="entry name" value="HemolysinCabind"/>
    <property type="match status" value="2"/>
</dbReference>
<dbReference type="PANTHER" id="PTHR30383:SF5">
    <property type="entry name" value="SGNH HYDROLASE-TYPE ESTERASE DOMAIN-CONTAINING PROTEIN"/>
    <property type="match status" value="1"/>
</dbReference>
<sequence length="551" mass="57990">MSSNILIEAENMNLTNYRVESGINFASGNGFISLLDTDTTQGAATTQFTGTTGVYNVVVGYFDEDDGESSLSLSVGENSYNWTLDQNLGDSSVSSNNLVQRTIATGLHINSGETITLTGIANHYEFARVDYIKFVEAVDFTIEGTEAAENLTGNELDNTINGFGGDDVLNGDAGDDTLISGSGNKILNGGAGIDTVNYAQATSSIVADLGTGLVTGKSTNSGDPIRIMPLGDSNTRGFGSDSSGYRDDLAGLLTDEGLNIDFVGSESTGSNQFDDNHEGHGGWTINEIADSVNVWLNTYNPHIVLLMLGTNDTDSSNANQMANRLSQLIDQITDVSPNAHLLVGSIIPNTSSQGRKQTTKAFNSKIPGIVNNKTAQGKKVTFVDVGSALNDNDILSDGLHATPQAYRKIAKVWEKAILKTSISQNALNATSEQDTLYEIENITGSSFNDVLIGDAGANVLDGGEGEDLLTGNAGEDVFVLTTGNGTGTITDFVVGEDLLGLSGGLTFEQVTITQGTGNNVNDTFIFEDGKQLAIVNGVEKNLITAEVFTVV</sequence>
<dbReference type="InterPro" id="IPR036514">
    <property type="entry name" value="SGNH_hydro_sf"/>
</dbReference>
<gene>
    <name evidence="2" type="ORF">F6J89_18000</name>
</gene>
<dbReference type="AlphaFoldDB" id="A0A6B3NFU5"/>
<dbReference type="EMBL" id="JAAHFQ010000372">
    <property type="protein sequence ID" value="NER29462.1"/>
    <property type="molecule type" value="Genomic_DNA"/>
</dbReference>
<dbReference type="Pfam" id="PF13472">
    <property type="entry name" value="Lipase_GDSL_2"/>
    <property type="match status" value="1"/>
</dbReference>